<keyword evidence="3" id="KW-0479">Metal-binding</keyword>
<dbReference type="GO" id="GO:0000978">
    <property type="term" value="F:RNA polymerase II cis-regulatory region sequence-specific DNA binding"/>
    <property type="evidence" value="ECO:0007669"/>
    <property type="project" value="TreeGrafter"/>
</dbReference>
<feature type="region of interest" description="Disordered" evidence="14">
    <location>
        <begin position="930"/>
        <end position="962"/>
    </location>
</feature>
<dbReference type="FunFam" id="3.30.160.60:FF:000262">
    <property type="entry name" value="PR domain zinc finger protein 1"/>
    <property type="match status" value="1"/>
</dbReference>
<feature type="region of interest" description="Disordered" evidence="14">
    <location>
        <begin position="233"/>
        <end position="272"/>
    </location>
</feature>
<dbReference type="GO" id="GO:0005737">
    <property type="term" value="C:cytoplasm"/>
    <property type="evidence" value="ECO:0007669"/>
    <property type="project" value="TreeGrafter"/>
</dbReference>
<feature type="domain" description="C2H2-type" evidence="15">
    <location>
        <begin position="769"/>
        <end position="796"/>
    </location>
</feature>
<evidence type="ECO:0000313" key="17">
    <source>
        <dbReference type="EMBL" id="KAG8192831.1"/>
    </source>
</evidence>
<comment type="subcellular location">
    <subcellularLocation>
        <location evidence="1">Nucleus</location>
    </subcellularLocation>
</comment>
<dbReference type="FunFam" id="3.30.160.60:FF:000132">
    <property type="entry name" value="PR domain zinc finger protein 1"/>
    <property type="match status" value="1"/>
</dbReference>
<keyword evidence="6" id="KW-0862">Zinc</keyword>
<dbReference type="GO" id="GO:0045087">
    <property type="term" value="P:innate immune response"/>
    <property type="evidence" value="ECO:0007669"/>
    <property type="project" value="UniProtKB-KW"/>
</dbReference>
<evidence type="ECO:0000256" key="3">
    <source>
        <dbReference type="ARBA" id="ARBA00022723"/>
    </source>
</evidence>
<evidence type="ECO:0000256" key="4">
    <source>
        <dbReference type="ARBA" id="ARBA00022737"/>
    </source>
</evidence>
<accession>A0AAV6V973</accession>
<dbReference type="GO" id="GO:0001227">
    <property type="term" value="F:DNA-binding transcription repressor activity, RNA polymerase II-specific"/>
    <property type="evidence" value="ECO:0007669"/>
    <property type="project" value="InterPro"/>
</dbReference>
<dbReference type="Pfam" id="PF21549">
    <property type="entry name" value="PRDM2_PR"/>
    <property type="match status" value="1"/>
</dbReference>
<evidence type="ECO:0000259" key="15">
    <source>
        <dbReference type="PROSITE" id="PS50157"/>
    </source>
</evidence>
<evidence type="ECO:0000259" key="16">
    <source>
        <dbReference type="PROSITE" id="PS50280"/>
    </source>
</evidence>
<feature type="region of interest" description="Disordered" evidence="14">
    <location>
        <begin position="458"/>
        <end position="482"/>
    </location>
</feature>
<evidence type="ECO:0000256" key="12">
    <source>
        <dbReference type="ARBA" id="ARBA00023242"/>
    </source>
</evidence>
<dbReference type="AlphaFoldDB" id="A0AAV6V973"/>
<feature type="domain" description="C2H2-type" evidence="15">
    <location>
        <begin position="797"/>
        <end position="824"/>
    </location>
</feature>
<dbReference type="SUPFAM" id="SSF57667">
    <property type="entry name" value="beta-beta-alpha zinc fingers"/>
    <property type="match status" value="3"/>
</dbReference>
<reference evidence="17 18" key="1">
    <citation type="journal article" date="2022" name="Nat. Ecol. Evol.">
        <title>A masculinizing supergene underlies an exaggerated male reproductive morph in a spider.</title>
        <authorList>
            <person name="Hendrickx F."/>
            <person name="De Corte Z."/>
            <person name="Sonet G."/>
            <person name="Van Belleghem S.M."/>
            <person name="Kostlbacher S."/>
            <person name="Vangestel C."/>
        </authorList>
    </citation>
    <scope>NUCLEOTIDE SEQUENCE [LARGE SCALE GENOMIC DNA]</scope>
    <source>
        <strain evidence="17">W744_W776</strain>
    </source>
</reference>
<feature type="region of interest" description="Disordered" evidence="14">
    <location>
        <begin position="191"/>
        <end position="217"/>
    </location>
</feature>
<evidence type="ECO:0000256" key="13">
    <source>
        <dbReference type="PROSITE-ProRule" id="PRU00042"/>
    </source>
</evidence>
<dbReference type="FunFam" id="3.30.160.60:FF:000211">
    <property type="entry name" value="PR domain zinc finger protein 1"/>
    <property type="match status" value="1"/>
</dbReference>
<keyword evidence="8" id="KW-0805">Transcription regulation</keyword>
<dbReference type="PROSITE" id="PS00028">
    <property type="entry name" value="ZINC_FINGER_C2H2_1"/>
    <property type="match status" value="4"/>
</dbReference>
<dbReference type="GO" id="GO:0005634">
    <property type="term" value="C:nucleus"/>
    <property type="evidence" value="ECO:0007669"/>
    <property type="project" value="UniProtKB-SubCell"/>
</dbReference>
<dbReference type="FunFam" id="3.30.160.60:FF:000833">
    <property type="entry name" value="PR domain zinc finger protein"/>
    <property type="match status" value="1"/>
</dbReference>
<feature type="region of interest" description="Disordered" evidence="14">
    <location>
        <begin position="539"/>
        <end position="627"/>
    </location>
</feature>
<dbReference type="Gene3D" id="3.30.160.60">
    <property type="entry name" value="Classic Zinc Finger"/>
    <property type="match status" value="5"/>
</dbReference>
<feature type="domain" description="C2H2-type" evidence="15">
    <location>
        <begin position="825"/>
        <end position="852"/>
    </location>
</feature>
<keyword evidence="11" id="KW-0804">Transcription</keyword>
<dbReference type="InterPro" id="IPR050331">
    <property type="entry name" value="Zinc_finger"/>
</dbReference>
<dbReference type="GO" id="GO:0008170">
    <property type="term" value="F:N-methyltransferase activity"/>
    <property type="evidence" value="ECO:0007669"/>
    <property type="project" value="UniProtKB-ARBA"/>
</dbReference>
<dbReference type="PROSITE" id="PS50280">
    <property type="entry name" value="SET"/>
    <property type="match status" value="1"/>
</dbReference>
<evidence type="ECO:0000256" key="6">
    <source>
        <dbReference type="ARBA" id="ARBA00022833"/>
    </source>
</evidence>
<feature type="region of interest" description="Disordered" evidence="14">
    <location>
        <begin position="676"/>
        <end position="759"/>
    </location>
</feature>
<dbReference type="GO" id="GO:0045165">
    <property type="term" value="P:cell fate commitment"/>
    <property type="evidence" value="ECO:0007669"/>
    <property type="project" value="TreeGrafter"/>
</dbReference>
<dbReference type="InterPro" id="IPR001214">
    <property type="entry name" value="SET_dom"/>
</dbReference>
<organism evidence="17 18">
    <name type="scientific">Oedothorax gibbosus</name>
    <dbReference type="NCBI Taxonomy" id="931172"/>
    <lineage>
        <taxon>Eukaryota</taxon>
        <taxon>Metazoa</taxon>
        <taxon>Ecdysozoa</taxon>
        <taxon>Arthropoda</taxon>
        <taxon>Chelicerata</taxon>
        <taxon>Arachnida</taxon>
        <taxon>Araneae</taxon>
        <taxon>Araneomorphae</taxon>
        <taxon>Entelegynae</taxon>
        <taxon>Araneoidea</taxon>
        <taxon>Linyphiidae</taxon>
        <taxon>Erigoninae</taxon>
        <taxon>Oedothorax</taxon>
    </lineage>
</organism>
<keyword evidence="5 13" id="KW-0863">Zinc-finger</keyword>
<protein>
    <recommendedName>
        <fullName evidence="19">PR domain zinc finger protein 1</fullName>
    </recommendedName>
</protein>
<dbReference type="SMART" id="SM00355">
    <property type="entry name" value="ZnF_C2H2"/>
    <property type="match status" value="5"/>
</dbReference>
<dbReference type="Gene3D" id="2.170.270.10">
    <property type="entry name" value="SET domain"/>
    <property type="match status" value="1"/>
</dbReference>
<feature type="domain" description="C2H2-type" evidence="15">
    <location>
        <begin position="853"/>
        <end position="880"/>
    </location>
</feature>
<dbReference type="Proteomes" id="UP000827092">
    <property type="component" value="Unassembled WGS sequence"/>
</dbReference>
<dbReference type="PANTHER" id="PTHR16515">
    <property type="entry name" value="PR DOMAIN ZINC FINGER PROTEIN"/>
    <property type="match status" value="1"/>
</dbReference>
<dbReference type="EMBL" id="JAFNEN010000134">
    <property type="protein sequence ID" value="KAG8192831.1"/>
    <property type="molecule type" value="Genomic_DNA"/>
</dbReference>
<dbReference type="GO" id="GO:0008757">
    <property type="term" value="F:S-adenosylmethionine-dependent methyltransferase activity"/>
    <property type="evidence" value="ECO:0007669"/>
    <property type="project" value="UniProtKB-ARBA"/>
</dbReference>
<dbReference type="InterPro" id="IPR036236">
    <property type="entry name" value="Znf_C2H2_sf"/>
</dbReference>
<dbReference type="GO" id="GO:0008270">
    <property type="term" value="F:zinc ion binding"/>
    <property type="evidence" value="ECO:0007669"/>
    <property type="project" value="UniProtKB-KW"/>
</dbReference>
<feature type="compositionally biased region" description="Low complexity" evidence="14">
    <location>
        <begin position="713"/>
        <end position="722"/>
    </location>
</feature>
<evidence type="ECO:0000256" key="8">
    <source>
        <dbReference type="ARBA" id="ARBA00023015"/>
    </source>
</evidence>
<evidence type="ECO:0000256" key="1">
    <source>
        <dbReference type="ARBA" id="ARBA00004123"/>
    </source>
</evidence>
<feature type="compositionally biased region" description="Basic and acidic residues" evidence="14">
    <location>
        <begin position="196"/>
        <end position="206"/>
    </location>
</feature>
<keyword evidence="18" id="KW-1185">Reference proteome</keyword>
<dbReference type="PROSITE" id="PS50157">
    <property type="entry name" value="ZINC_FINGER_C2H2_2"/>
    <property type="match status" value="4"/>
</dbReference>
<evidence type="ECO:0000256" key="14">
    <source>
        <dbReference type="SAM" id="MobiDB-lite"/>
    </source>
</evidence>
<dbReference type="InterPro" id="IPR044413">
    <property type="entry name" value="PRDM1_PR-SET"/>
</dbReference>
<evidence type="ECO:0000256" key="10">
    <source>
        <dbReference type="ARBA" id="ARBA00023130"/>
    </source>
</evidence>
<comment type="caution">
    <text evidence="17">The sequence shown here is derived from an EMBL/GenBank/DDBJ whole genome shotgun (WGS) entry which is preliminary data.</text>
</comment>
<feature type="region of interest" description="Disordered" evidence="14">
    <location>
        <begin position="359"/>
        <end position="382"/>
    </location>
</feature>
<proteinExistence type="predicted"/>
<evidence type="ECO:0008006" key="19">
    <source>
        <dbReference type="Google" id="ProtNLM"/>
    </source>
</evidence>
<dbReference type="Pfam" id="PF00096">
    <property type="entry name" value="zf-C2H2"/>
    <property type="match status" value="3"/>
</dbReference>
<feature type="domain" description="SET" evidence="16">
    <location>
        <begin position="37"/>
        <end position="160"/>
    </location>
</feature>
<evidence type="ECO:0000313" key="18">
    <source>
        <dbReference type="Proteomes" id="UP000827092"/>
    </source>
</evidence>
<dbReference type="PANTHER" id="PTHR16515:SF59">
    <property type="entry name" value="PR DOMAIN ZINC FINGER PROTEIN 1"/>
    <property type="match status" value="1"/>
</dbReference>
<evidence type="ECO:0000256" key="11">
    <source>
        <dbReference type="ARBA" id="ARBA00023163"/>
    </source>
</evidence>
<dbReference type="FunFam" id="3.30.160.60:FF:000748">
    <property type="entry name" value="PR domain zinc finger protein"/>
    <property type="match status" value="1"/>
</dbReference>
<evidence type="ECO:0000256" key="2">
    <source>
        <dbReference type="ARBA" id="ARBA00022588"/>
    </source>
</evidence>
<dbReference type="GO" id="GO:0002250">
    <property type="term" value="P:adaptive immune response"/>
    <property type="evidence" value="ECO:0007669"/>
    <property type="project" value="UniProtKB-KW"/>
</dbReference>
<evidence type="ECO:0000256" key="7">
    <source>
        <dbReference type="ARBA" id="ARBA00022859"/>
    </source>
</evidence>
<keyword evidence="7" id="KW-0391">Immunity</keyword>
<feature type="compositionally biased region" description="Basic and acidic residues" evidence="14">
    <location>
        <begin position="458"/>
        <end position="468"/>
    </location>
</feature>
<dbReference type="SMART" id="SM00317">
    <property type="entry name" value="SET"/>
    <property type="match status" value="1"/>
</dbReference>
<dbReference type="SUPFAM" id="SSF82199">
    <property type="entry name" value="SET domain"/>
    <property type="match status" value="1"/>
</dbReference>
<keyword evidence="4" id="KW-0677">Repeat</keyword>
<evidence type="ECO:0000256" key="5">
    <source>
        <dbReference type="ARBA" id="ARBA00022771"/>
    </source>
</evidence>
<name>A0AAV6V973_9ARAC</name>
<evidence type="ECO:0000256" key="9">
    <source>
        <dbReference type="ARBA" id="ARBA00023125"/>
    </source>
</evidence>
<keyword evidence="10" id="KW-1064">Adaptive immunity</keyword>
<keyword evidence="9" id="KW-0238">DNA-binding</keyword>
<dbReference type="InterPro" id="IPR046341">
    <property type="entry name" value="SET_dom_sf"/>
</dbReference>
<feature type="region of interest" description="Disordered" evidence="14">
    <location>
        <begin position="305"/>
        <end position="347"/>
    </location>
</feature>
<feature type="compositionally biased region" description="Polar residues" evidence="14">
    <location>
        <begin position="740"/>
        <end position="750"/>
    </location>
</feature>
<feature type="compositionally biased region" description="Basic and acidic residues" evidence="14">
    <location>
        <begin position="359"/>
        <end position="374"/>
    </location>
</feature>
<dbReference type="CDD" id="cd19187">
    <property type="entry name" value="PR-SET_PRDM1"/>
    <property type="match status" value="1"/>
</dbReference>
<feature type="compositionally biased region" description="Polar residues" evidence="14">
    <location>
        <begin position="568"/>
        <end position="591"/>
    </location>
</feature>
<sequence length="977" mass="111004">MTPMNANMTPMNVNMTPMNVNMTPMNVNMTPMNVNMTPMNVNMTSMIAVTKHIYLKVQGIWSTDYIPRGTRFGPLVGEIFKQDEVSPEANRKFFWRVYSSETDFYYIDCLDVRKSNWMRYVNPAYSRADQTLVACQIKRDIYFYTCRPVLPNEELTVWYCKEFAMRLGYPLTGELMLTKIRQCMASTSEASELQIDESHSETDGKVNRPFPTLELPTPHDHVEEQECIPDHVYNQDHNTDRDHESITDHTHNREHNTTRNHEHIPNHVHSREHNLTRNRENIPDHVHHNGDQNKVGEHQQVKYHDHAQDHDQVQNGEGVEKDSCARSDEGYHSHGTHDDPLTPPERDILDEDCALDFSTKERASGSGGKEQKNGEDEETLNDEHVDEEYVKFRNAKFKMFKALHYRNHSEKMEAMKQEEQSAPPHYASSFNEKQPLNLQQAVVVAPTPQRQERGFKIQEATHPEERSSPEPPTSSRLQDSLTKPRGSSAFVAYESSNAKAFRSVIPNSLPLPPPLLPAQDGVPSPGILENLLLRQRGEIGRTPPSEGVAHLPYSRPPPITEPVRVIVSNDSRSDQQITSTHQSPPRNNEQPVVSAYPQKKTTPTPYSPEMRSPDTTDKTAAAMNRHSPPYPLAAPSASYVYSMPPMFSPAHFNMYAYSLSPEGQANAFGTKTTEYAQGHHHPQAPFLPRVPLKPKSPFSNDLPSPNHNHHLHNSSSQSPPQNGSYMLNGYHHHPIRDPSPTDSTGSQNSARGYRSLPYPLKKKDGKMHYECNICMKTFGQLSNLKVHLRTHSGERPFKCSVCTKSFTQLAHLQKHHLVHTGEKPHQCEVCKKRFSSTSNLKTHLRLHSGQKPYACDLCPAKFTQFVHLKLHKRLHTNERPYTCQTCKKKYISASGLRTHWKTTSCRPNAVPLEGMDMDKVYDYMSEDYSNMDESGSEDLSEIIDHGEDPSPPPSPNCHSSSLTMHLPRSNGECVMAN</sequence>
<gene>
    <name evidence="17" type="ORF">JTE90_014611</name>
</gene>
<keyword evidence="12" id="KW-0539">Nucleus</keyword>
<keyword evidence="2" id="KW-0399">Innate immunity</keyword>
<dbReference type="GO" id="GO:0008276">
    <property type="term" value="F:protein methyltransferase activity"/>
    <property type="evidence" value="ECO:0007669"/>
    <property type="project" value="UniProtKB-ARBA"/>
</dbReference>
<dbReference type="InterPro" id="IPR013087">
    <property type="entry name" value="Znf_C2H2_type"/>
</dbReference>